<dbReference type="AlphaFoldDB" id="A0AAV6U5L5"/>
<organism evidence="2 3">
    <name type="scientific">Oedothorax gibbosus</name>
    <dbReference type="NCBI Taxonomy" id="931172"/>
    <lineage>
        <taxon>Eukaryota</taxon>
        <taxon>Metazoa</taxon>
        <taxon>Ecdysozoa</taxon>
        <taxon>Arthropoda</taxon>
        <taxon>Chelicerata</taxon>
        <taxon>Arachnida</taxon>
        <taxon>Araneae</taxon>
        <taxon>Araneomorphae</taxon>
        <taxon>Entelegynae</taxon>
        <taxon>Araneoidea</taxon>
        <taxon>Linyphiidae</taxon>
        <taxon>Erigoninae</taxon>
        <taxon>Oedothorax</taxon>
    </lineage>
</organism>
<reference evidence="2 3" key="1">
    <citation type="journal article" date="2022" name="Nat. Ecol. Evol.">
        <title>A masculinizing supergene underlies an exaggerated male reproductive morph in a spider.</title>
        <authorList>
            <person name="Hendrickx F."/>
            <person name="De Corte Z."/>
            <person name="Sonet G."/>
            <person name="Van Belleghem S.M."/>
            <person name="Kostlbacher S."/>
            <person name="Vangestel C."/>
        </authorList>
    </citation>
    <scope>NUCLEOTIDE SEQUENCE [LARGE SCALE GENOMIC DNA]</scope>
    <source>
        <strain evidence="2">W744_W776</strain>
    </source>
</reference>
<protein>
    <submittedName>
        <fullName evidence="2">Uncharacterized protein</fullName>
    </submittedName>
</protein>
<dbReference type="Proteomes" id="UP000827092">
    <property type="component" value="Unassembled WGS sequence"/>
</dbReference>
<evidence type="ECO:0000313" key="2">
    <source>
        <dbReference type="EMBL" id="KAG8178944.1"/>
    </source>
</evidence>
<feature type="region of interest" description="Disordered" evidence="1">
    <location>
        <begin position="1"/>
        <end position="28"/>
    </location>
</feature>
<sequence>MKSAAKPLINKSPHRAITQRKNTPGSETLRMRRLQEEHREQGIVRGRVAAAAKRCECSGKNCAGLFSTLLHTTFWRQQDIR</sequence>
<keyword evidence="3" id="KW-1185">Reference proteome</keyword>
<dbReference type="EMBL" id="JAFNEN010000657">
    <property type="protein sequence ID" value="KAG8178944.1"/>
    <property type="molecule type" value="Genomic_DNA"/>
</dbReference>
<name>A0AAV6U5L5_9ARAC</name>
<gene>
    <name evidence="2" type="ORF">JTE90_027823</name>
</gene>
<accession>A0AAV6U5L5</accession>
<comment type="caution">
    <text evidence="2">The sequence shown here is derived from an EMBL/GenBank/DDBJ whole genome shotgun (WGS) entry which is preliminary data.</text>
</comment>
<evidence type="ECO:0000313" key="3">
    <source>
        <dbReference type="Proteomes" id="UP000827092"/>
    </source>
</evidence>
<evidence type="ECO:0000256" key="1">
    <source>
        <dbReference type="SAM" id="MobiDB-lite"/>
    </source>
</evidence>
<proteinExistence type="predicted"/>